<dbReference type="HOGENOM" id="CLU_2562461_0_0_1"/>
<evidence type="ECO:0000313" key="2">
    <source>
        <dbReference type="EMBL" id="BAF26043.1"/>
    </source>
</evidence>
<dbReference type="Proteomes" id="UP000000763">
    <property type="component" value="Chromosome 10"/>
</dbReference>
<feature type="region of interest" description="Disordered" evidence="1">
    <location>
        <begin position="88"/>
        <end position="131"/>
    </location>
</feature>
<organism evidence="2 3">
    <name type="scientific">Oryza sativa subsp. japonica</name>
    <name type="common">Rice</name>
    <dbReference type="NCBI Taxonomy" id="39947"/>
    <lineage>
        <taxon>Eukaryota</taxon>
        <taxon>Viridiplantae</taxon>
        <taxon>Streptophyta</taxon>
        <taxon>Embryophyta</taxon>
        <taxon>Tracheophyta</taxon>
        <taxon>Spermatophyta</taxon>
        <taxon>Magnoliopsida</taxon>
        <taxon>Liliopsida</taxon>
        <taxon>Poales</taxon>
        <taxon>Poaceae</taxon>
        <taxon>BOP clade</taxon>
        <taxon>Oryzoideae</taxon>
        <taxon>Oryzeae</taxon>
        <taxon>Oryzinae</taxon>
        <taxon>Oryza</taxon>
        <taxon>Oryza sativa</taxon>
    </lineage>
</organism>
<dbReference type="AlphaFoldDB" id="Q0IZ22"/>
<proteinExistence type="predicted"/>
<evidence type="ECO:0000256" key="1">
    <source>
        <dbReference type="SAM" id="MobiDB-lite"/>
    </source>
</evidence>
<dbReference type="KEGG" id="dosa:Os10g0137100"/>
<reference evidence="3" key="2">
    <citation type="journal article" date="2008" name="Nucleic Acids Res.">
        <title>The rice annotation project database (RAP-DB): 2008 update.</title>
        <authorList>
            <consortium name="The rice annotation project (RAP)"/>
        </authorList>
    </citation>
    <scope>GENOME REANNOTATION</scope>
    <source>
        <strain evidence="3">cv. Nipponbare</strain>
    </source>
</reference>
<feature type="region of interest" description="Disordered" evidence="1">
    <location>
        <begin position="1"/>
        <end position="69"/>
    </location>
</feature>
<protein>
    <submittedName>
        <fullName evidence="2">Os10g0137100 protein</fullName>
    </submittedName>
</protein>
<evidence type="ECO:0000313" key="3">
    <source>
        <dbReference type="Proteomes" id="UP000000763"/>
    </source>
</evidence>
<reference evidence="2 3" key="1">
    <citation type="journal article" date="2005" name="Nature">
        <title>The map-based sequence of the rice genome.</title>
        <authorList>
            <consortium name="International rice genome sequencing project (IRGSP)"/>
            <person name="Matsumoto T."/>
            <person name="Wu J."/>
            <person name="Kanamori H."/>
            <person name="Katayose Y."/>
            <person name="Fujisawa M."/>
            <person name="Namiki N."/>
            <person name="Mizuno H."/>
            <person name="Yamamoto K."/>
            <person name="Antonio B.A."/>
            <person name="Baba T."/>
            <person name="Sakata K."/>
            <person name="Nagamura Y."/>
            <person name="Aoki H."/>
            <person name="Arikawa K."/>
            <person name="Arita K."/>
            <person name="Bito T."/>
            <person name="Chiden Y."/>
            <person name="Fujitsuka N."/>
            <person name="Fukunaka R."/>
            <person name="Hamada M."/>
            <person name="Harada C."/>
            <person name="Hayashi A."/>
            <person name="Hijishita S."/>
            <person name="Honda M."/>
            <person name="Hosokawa S."/>
            <person name="Ichikawa Y."/>
            <person name="Idonuma A."/>
            <person name="Iijima M."/>
            <person name="Ikeda M."/>
            <person name="Ikeno M."/>
            <person name="Ito K."/>
            <person name="Ito S."/>
            <person name="Ito T."/>
            <person name="Ito Y."/>
            <person name="Ito Y."/>
            <person name="Iwabuchi A."/>
            <person name="Kamiya K."/>
            <person name="Karasawa W."/>
            <person name="Kurita K."/>
            <person name="Katagiri S."/>
            <person name="Kikuta A."/>
            <person name="Kobayashi H."/>
            <person name="Kobayashi N."/>
            <person name="Machita K."/>
            <person name="Maehara T."/>
            <person name="Masukawa M."/>
            <person name="Mizubayashi T."/>
            <person name="Mukai Y."/>
            <person name="Nagasaki H."/>
            <person name="Nagata Y."/>
            <person name="Naito S."/>
            <person name="Nakashima M."/>
            <person name="Nakama Y."/>
            <person name="Nakamichi Y."/>
            <person name="Nakamura M."/>
            <person name="Meguro A."/>
            <person name="Negishi M."/>
            <person name="Ohta I."/>
            <person name="Ohta T."/>
            <person name="Okamoto M."/>
            <person name="Ono N."/>
            <person name="Saji S."/>
            <person name="Sakaguchi M."/>
            <person name="Sakai K."/>
            <person name="Shibata M."/>
            <person name="Shimokawa T."/>
            <person name="Song J."/>
            <person name="Takazaki Y."/>
            <person name="Terasawa K."/>
            <person name="Tsugane M."/>
            <person name="Tsuji K."/>
            <person name="Ueda S."/>
            <person name="Waki K."/>
            <person name="Yamagata H."/>
            <person name="Yamamoto M."/>
            <person name="Yamamoto S."/>
            <person name="Yamane H."/>
            <person name="Yoshiki S."/>
            <person name="Yoshihara R."/>
            <person name="Yukawa K."/>
            <person name="Zhong H."/>
            <person name="Yano M."/>
            <person name="Yuan Q."/>
            <person name="Ouyang S."/>
            <person name="Liu J."/>
            <person name="Jones K.M."/>
            <person name="Gansberger K."/>
            <person name="Moffat K."/>
            <person name="Hill J."/>
            <person name="Bera J."/>
            <person name="Fadrosh D."/>
            <person name="Jin S."/>
            <person name="Johri S."/>
            <person name="Kim M."/>
            <person name="Overton L."/>
            <person name="Reardon M."/>
            <person name="Tsitrin T."/>
            <person name="Vuong H."/>
            <person name="Weaver B."/>
            <person name="Ciecko A."/>
            <person name="Tallon L."/>
            <person name="Jackson J."/>
            <person name="Pai G."/>
            <person name="Aken S.V."/>
            <person name="Utterback T."/>
            <person name="Reidmuller S."/>
            <person name="Feldblyum T."/>
            <person name="Hsiao J."/>
            <person name="Zismann V."/>
            <person name="Iobst S."/>
            <person name="de Vazeille A.R."/>
            <person name="Buell C.R."/>
            <person name="Ying K."/>
            <person name="Li Y."/>
            <person name="Lu T."/>
            <person name="Huang Y."/>
            <person name="Zhao Q."/>
            <person name="Feng Q."/>
            <person name="Zhang L."/>
            <person name="Zhu J."/>
            <person name="Weng Q."/>
            <person name="Mu J."/>
            <person name="Lu Y."/>
            <person name="Fan D."/>
            <person name="Liu Y."/>
            <person name="Guan J."/>
            <person name="Zhang Y."/>
            <person name="Yu S."/>
            <person name="Liu X."/>
            <person name="Zhang Y."/>
            <person name="Hong G."/>
            <person name="Han B."/>
            <person name="Choisne N."/>
            <person name="Demange N."/>
            <person name="Orjeda G."/>
            <person name="Samain S."/>
            <person name="Cattolico L."/>
            <person name="Pelletier E."/>
            <person name="Couloux A."/>
            <person name="Segurens B."/>
            <person name="Wincker P."/>
            <person name="D'Hont A."/>
            <person name="Scarpelli C."/>
            <person name="Weissenbach J."/>
            <person name="Salanoubat M."/>
            <person name="Quetier F."/>
            <person name="Yu Y."/>
            <person name="Kim H.R."/>
            <person name="Rambo T."/>
            <person name="Currie J."/>
            <person name="Collura K."/>
            <person name="Luo M."/>
            <person name="Yang T."/>
            <person name="Ammiraju J.S.S."/>
            <person name="Engler F."/>
            <person name="Soderlund C."/>
            <person name="Wing R.A."/>
            <person name="Palmer L.E."/>
            <person name="de la Bastide M."/>
            <person name="Spiegel L."/>
            <person name="Nascimento L."/>
            <person name="Zutavern T."/>
            <person name="O'Shaughnessy A."/>
            <person name="Dike S."/>
            <person name="Dedhia N."/>
            <person name="Preston R."/>
            <person name="Balija V."/>
            <person name="McCombie W.R."/>
            <person name="Chow T."/>
            <person name="Chen H."/>
            <person name="Chung M."/>
            <person name="Chen C."/>
            <person name="Shaw J."/>
            <person name="Wu H."/>
            <person name="Hsiao K."/>
            <person name="Chao Y."/>
            <person name="Chu M."/>
            <person name="Cheng C."/>
            <person name="Hour A."/>
            <person name="Lee P."/>
            <person name="Lin S."/>
            <person name="Lin Y."/>
            <person name="Liou J."/>
            <person name="Liu S."/>
            <person name="Hsing Y."/>
            <person name="Raghuvanshi S."/>
            <person name="Mohanty A."/>
            <person name="Bharti A.K."/>
            <person name="Gaur A."/>
            <person name="Gupta V."/>
            <person name="Kumar D."/>
            <person name="Ravi V."/>
            <person name="Vij S."/>
            <person name="Kapur A."/>
            <person name="Khurana P."/>
            <person name="Khurana P."/>
            <person name="Khurana J.P."/>
            <person name="Tyagi A.K."/>
            <person name="Gaikwad K."/>
            <person name="Singh A."/>
            <person name="Dalal V."/>
            <person name="Srivastava S."/>
            <person name="Dixit A."/>
            <person name="Pal A.K."/>
            <person name="Ghazi I.A."/>
            <person name="Yadav M."/>
            <person name="Pandit A."/>
            <person name="Bhargava A."/>
            <person name="Sureshbabu K."/>
            <person name="Batra K."/>
            <person name="Sharma T.R."/>
            <person name="Mohapatra T."/>
            <person name="Singh N.K."/>
            <person name="Messing J."/>
            <person name="Nelson A.B."/>
            <person name="Fuks G."/>
            <person name="Kavchok S."/>
            <person name="Keizer G."/>
            <person name="Linton E."/>
            <person name="Llaca V."/>
            <person name="Song R."/>
            <person name="Tanyolac B."/>
            <person name="Young S."/>
            <person name="Ho-Il K."/>
            <person name="Hahn J.H."/>
            <person name="Sangsakoo G."/>
            <person name="Vanavichit A."/>
            <person name="de Mattos Luiz.A.T."/>
            <person name="Zimmer P.D."/>
            <person name="Malone G."/>
            <person name="Dellagostin O."/>
            <person name="de Oliveira A.C."/>
            <person name="Bevan M."/>
            <person name="Bancroft I."/>
            <person name="Minx P."/>
            <person name="Cordum H."/>
            <person name="Wilson R."/>
            <person name="Cheng Z."/>
            <person name="Jin W."/>
            <person name="Jiang J."/>
            <person name="Leong S.A."/>
            <person name="Iwama H."/>
            <person name="Gojobori T."/>
            <person name="Itoh T."/>
            <person name="Niimura Y."/>
            <person name="Fujii Y."/>
            <person name="Habara T."/>
            <person name="Sakai H."/>
            <person name="Sato Y."/>
            <person name="Wilson G."/>
            <person name="Kumar K."/>
            <person name="McCouch S."/>
            <person name="Juretic N."/>
            <person name="Hoen D."/>
            <person name="Wright S."/>
            <person name="Bruskiewich R."/>
            <person name="Bureau T."/>
            <person name="Miyao A."/>
            <person name="Hirochika H."/>
            <person name="Nishikawa T."/>
            <person name="Kadowaki K."/>
            <person name="Sugiura M."/>
            <person name="Burr B."/>
            <person name="Sasaki T."/>
        </authorList>
    </citation>
    <scope>NUCLEOTIDE SEQUENCE [LARGE SCALE GENOMIC DNA]</scope>
    <source>
        <strain evidence="3">cv. Nipponbare</strain>
    </source>
</reference>
<sequence>NLPHLPISSQPPPFLPGSRLPRDATTGAGPACGGRRRRRRRRGLGRVRRMATATSGAVPRRADGDGGCSAARGDDLRLAATSVTGRAAVGAAGSRRRPARGDVVWVRRTATPASGRPDPGLAALEPRDPTS</sequence>
<gene>
    <name evidence="2" type="ordered locus">Os10g0137100</name>
</gene>
<name>Q0IZ22_ORYSJ</name>
<dbReference type="EMBL" id="AP008216">
    <property type="protein sequence ID" value="BAF26043.1"/>
    <property type="molecule type" value="Genomic_DNA"/>
</dbReference>
<feature type="non-terminal residue" evidence="2">
    <location>
        <position position="1"/>
    </location>
</feature>
<accession>Q0IZ22</accession>
<feature type="compositionally biased region" description="Basic residues" evidence="1">
    <location>
        <begin position="34"/>
        <end position="49"/>
    </location>
</feature>